<dbReference type="AlphaFoldDB" id="A0A9P1TAR5"/>
<protein>
    <submittedName>
        <fullName evidence="1">Helix-turn-helix domain-containing protein</fullName>
    </submittedName>
</protein>
<dbReference type="Proteomes" id="UP000365297">
    <property type="component" value="Unassembled WGS sequence"/>
</dbReference>
<organism evidence="1 2">
    <name type="scientific">Listeria monocytogenes</name>
    <dbReference type="NCBI Taxonomy" id="1639"/>
    <lineage>
        <taxon>Bacteria</taxon>
        <taxon>Bacillati</taxon>
        <taxon>Bacillota</taxon>
        <taxon>Bacilli</taxon>
        <taxon>Bacillales</taxon>
        <taxon>Listeriaceae</taxon>
        <taxon>Listeria</taxon>
    </lineage>
</organism>
<accession>A0A9P1TAR5</accession>
<dbReference type="EMBL" id="AAAIXK010000003">
    <property type="protein sequence ID" value="EAC5550235.1"/>
    <property type="molecule type" value="Genomic_DNA"/>
</dbReference>
<dbReference type="RefSeq" id="WP_119877286.1">
    <property type="nucleotide sequence ID" value="NZ_PVUW01000011.1"/>
</dbReference>
<reference evidence="1 2" key="1">
    <citation type="submission" date="2018-06" db="EMBL/GenBank/DDBJ databases">
        <authorList>
            <consortium name="GenomeTrakr: Next Generation Sequencing Network for Food Pathogen Tracability"/>
        </authorList>
    </citation>
    <scope>NUCLEOTIDE SEQUENCE [LARGE SCALE GENOMIC DNA]</scope>
    <source>
        <strain evidence="1 2">FDA00007096</strain>
    </source>
</reference>
<gene>
    <name evidence="1" type="ORF">ARY78_07330</name>
</gene>
<evidence type="ECO:0000313" key="1">
    <source>
        <dbReference type="EMBL" id="EAC5550235.1"/>
    </source>
</evidence>
<proteinExistence type="predicted"/>
<comment type="caution">
    <text evidence="1">The sequence shown here is derived from an EMBL/GenBank/DDBJ whole genome shotgun (WGS) entry which is preliminary data.</text>
</comment>
<sequence length="168" mass="19578">MAKGKYADWITDEGLIKLEGYARDGLIDDQVAAKIGIARQTLYEWKKKYPVIDDALKRGKEVVDRHVESCLLKNATGYTYTEDVPMRIKEKYYDEKDRLCEKEKVIVVQVNKQKPAETVAQIFWLKNRKPENWRDKQNIEHSGNIEHTPNPFEQLSPDELRKIAGLET</sequence>
<evidence type="ECO:0000313" key="2">
    <source>
        <dbReference type="Proteomes" id="UP000365297"/>
    </source>
</evidence>
<name>A0A9P1TAR5_LISMN</name>